<reference evidence="2" key="1">
    <citation type="submission" date="2022-06" db="EMBL/GenBank/DDBJ databases">
        <title>Isolation and Genomics of Futiania mangrovii gen. nov., sp. nov., a Rare and Metabolically-versatile member in the Class Alphaproteobacteria.</title>
        <authorList>
            <person name="Liu L."/>
            <person name="Huang W.-C."/>
            <person name="Pan J."/>
            <person name="Li J."/>
            <person name="Huang Y."/>
            <person name="Du H."/>
            <person name="Liu Y."/>
            <person name="Li M."/>
        </authorList>
    </citation>
    <scope>NUCLEOTIDE SEQUENCE</scope>
    <source>
        <strain evidence="2">FT118</strain>
    </source>
</reference>
<dbReference type="PROSITE" id="PS50076">
    <property type="entry name" value="DNAJ_2"/>
    <property type="match status" value="1"/>
</dbReference>
<keyword evidence="3" id="KW-1185">Reference proteome</keyword>
<gene>
    <name evidence="2" type="ORF">NJQ99_12930</name>
</gene>
<feature type="domain" description="J" evidence="1">
    <location>
        <begin position="84"/>
        <end position="154"/>
    </location>
</feature>
<dbReference type="InterPro" id="IPR050817">
    <property type="entry name" value="DjlA_DnaK_co-chaperone"/>
</dbReference>
<evidence type="ECO:0000313" key="2">
    <source>
        <dbReference type="EMBL" id="MCP1337319.1"/>
    </source>
</evidence>
<dbReference type="Proteomes" id="UP001055804">
    <property type="component" value="Unassembled WGS sequence"/>
</dbReference>
<dbReference type="Gene3D" id="1.10.287.110">
    <property type="entry name" value="DnaJ domain"/>
    <property type="match status" value="1"/>
</dbReference>
<proteinExistence type="predicted"/>
<dbReference type="CDD" id="cd06257">
    <property type="entry name" value="DnaJ"/>
    <property type="match status" value="1"/>
</dbReference>
<accession>A0A9J6PL37</accession>
<dbReference type="SUPFAM" id="SSF46565">
    <property type="entry name" value="Chaperone J-domain"/>
    <property type="match status" value="1"/>
</dbReference>
<dbReference type="InterPro" id="IPR001623">
    <property type="entry name" value="DnaJ_domain"/>
</dbReference>
<dbReference type="SMART" id="SM00271">
    <property type="entry name" value="DnaJ"/>
    <property type="match status" value="1"/>
</dbReference>
<dbReference type="PRINTS" id="PR00625">
    <property type="entry name" value="JDOMAIN"/>
</dbReference>
<organism evidence="2 3">
    <name type="scientific">Futiania mangrovi</name>
    <dbReference type="NCBI Taxonomy" id="2959716"/>
    <lineage>
        <taxon>Bacteria</taxon>
        <taxon>Pseudomonadati</taxon>
        <taxon>Pseudomonadota</taxon>
        <taxon>Alphaproteobacteria</taxon>
        <taxon>Futianiales</taxon>
        <taxon>Futianiaceae</taxon>
        <taxon>Futiania</taxon>
    </lineage>
</organism>
<sequence>MFEQNRMKRYKQRLRVSVERGAKGTLEAYLFLGQNERLIELMNDYREFLPFETLLGKFLLIPKREITEITPVDSTGAPVGLKTNPYKVLNVTRNASPEEVHDAYRTLMKALHPDRVRAAGLGDELIQYATERTQIVAAAYQEIVEQRERLNRIDVPAA</sequence>
<dbReference type="EMBL" id="JAMZFT010000003">
    <property type="protein sequence ID" value="MCP1337319.1"/>
    <property type="molecule type" value="Genomic_DNA"/>
</dbReference>
<evidence type="ECO:0000259" key="1">
    <source>
        <dbReference type="PROSITE" id="PS50076"/>
    </source>
</evidence>
<comment type="caution">
    <text evidence="2">The sequence shown here is derived from an EMBL/GenBank/DDBJ whole genome shotgun (WGS) entry which is preliminary data.</text>
</comment>
<dbReference type="AlphaFoldDB" id="A0A9J6PL37"/>
<dbReference type="InterPro" id="IPR036869">
    <property type="entry name" value="J_dom_sf"/>
</dbReference>
<protein>
    <submittedName>
        <fullName evidence="2">DnaJ domain-containing protein</fullName>
    </submittedName>
</protein>
<name>A0A9J6PL37_9PROT</name>
<dbReference type="PANTHER" id="PTHR24074">
    <property type="entry name" value="CO-CHAPERONE PROTEIN DJLA"/>
    <property type="match status" value="1"/>
</dbReference>
<dbReference type="RefSeq" id="WP_269333287.1">
    <property type="nucleotide sequence ID" value="NZ_JAMZFT010000003.1"/>
</dbReference>
<dbReference type="Pfam" id="PF00226">
    <property type="entry name" value="DnaJ"/>
    <property type="match status" value="1"/>
</dbReference>
<evidence type="ECO:0000313" key="3">
    <source>
        <dbReference type="Proteomes" id="UP001055804"/>
    </source>
</evidence>